<protein>
    <recommendedName>
        <fullName evidence="4">FYVE-type domain-containing protein</fullName>
    </recommendedName>
</protein>
<evidence type="ECO:0000313" key="2">
    <source>
        <dbReference type="EMBL" id="EGZ23552.1"/>
    </source>
</evidence>
<evidence type="ECO:0000256" key="1">
    <source>
        <dbReference type="SAM" id="MobiDB-lite"/>
    </source>
</evidence>
<dbReference type="Gene3D" id="3.30.530.20">
    <property type="match status" value="1"/>
</dbReference>
<feature type="region of interest" description="Disordered" evidence="1">
    <location>
        <begin position="408"/>
        <end position="460"/>
    </location>
</feature>
<dbReference type="AlphaFoldDB" id="G4YTF3"/>
<keyword evidence="3" id="KW-1185">Reference proteome</keyword>
<dbReference type="GeneID" id="20656186"/>
<feature type="compositionally biased region" description="Acidic residues" evidence="1">
    <location>
        <begin position="510"/>
        <end position="519"/>
    </location>
</feature>
<dbReference type="PANTHER" id="PTHR13510:SF44">
    <property type="entry name" value="RABENOSYN-5"/>
    <property type="match status" value="1"/>
</dbReference>
<dbReference type="Proteomes" id="UP000002640">
    <property type="component" value="Unassembled WGS sequence"/>
</dbReference>
<dbReference type="RefSeq" id="XP_009518840.1">
    <property type="nucleotide sequence ID" value="XM_009520545.1"/>
</dbReference>
<organism evidence="2 3">
    <name type="scientific">Phytophthora sojae (strain P6497)</name>
    <name type="common">Soybean stem and root rot agent</name>
    <name type="synonym">Phytophthora megasperma f. sp. glycines</name>
    <dbReference type="NCBI Taxonomy" id="1094619"/>
    <lineage>
        <taxon>Eukaryota</taxon>
        <taxon>Sar</taxon>
        <taxon>Stramenopiles</taxon>
        <taxon>Oomycota</taxon>
        <taxon>Peronosporomycetes</taxon>
        <taxon>Peronosporales</taxon>
        <taxon>Peronosporaceae</taxon>
        <taxon>Phytophthora</taxon>
    </lineage>
</organism>
<dbReference type="EMBL" id="JH159152">
    <property type="protein sequence ID" value="EGZ23552.1"/>
    <property type="molecule type" value="Genomic_DNA"/>
</dbReference>
<dbReference type="OMA" id="VECGHVK"/>
<dbReference type="PANTHER" id="PTHR13510">
    <property type="entry name" value="FYVE-FINGER-CONTAINING RAB5 EFFECTOR PROTEIN RABENOSYN-5-RELATED"/>
    <property type="match status" value="1"/>
</dbReference>
<dbReference type="InterPro" id="IPR052727">
    <property type="entry name" value="Rab4/Rab5_effector"/>
</dbReference>
<dbReference type="CDD" id="cd00065">
    <property type="entry name" value="FYVE_like_SF"/>
    <property type="match status" value="1"/>
</dbReference>
<dbReference type="KEGG" id="psoj:PHYSODRAFT_487660"/>
<name>G4YTF3_PHYSP</name>
<evidence type="ECO:0000313" key="3">
    <source>
        <dbReference type="Proteomes" id="UP000002640"/>
    </source>
</evidence>
<accession>G4YTF3</accession>
<proteinExistence type="predicted"/>
<dbReference type="InterPro" id="IPR023393">
    <property type="entry name" value="START-like_dom_sf"/>
</dbReference>
<gene>
    <name evidence="2" type="ORF">PHYSODRAFT_487660</name>
</gene>
<sequence>MKGSWSRNVFPPLTLSPQQQSQFRRLARGLVRETLSHFDAFDKLPGAKRDLAKQKRWKAVKTRDNLTVFKERDPPKITGTSFDLPEHQRLTDDEWQMPRLLVGVGSIVGSLDDVMYGVVTPDAEAMLLKAAIVRSSLVDGAVLASIDGPTPEEPYRFLGVKWFVKGPPSTLRSLVQPRDMVFVESTGVIMRSNGVRMGYQLLHSVDLDGYGPLPERSLTRGRISSCTIFKESQDGRRVDVYVRGYVEQHAKLLDSVALKAASTGFLSSWNSVECGHVKKLMWFFENPHLVGWKDAAAARARGPDPRTPVRSHASSFDGPSGLHLRNLSIAGPNDLCGGTCGRKFKKMSSVGLCSLCQVPMCSKCRVTKKLAYVTCELKLERRESVICRLCEAKVRLEPVRRIAQQEIRNGRYRRGSNDNQKQADDQSADTRLALPTKPRWFRRRKKSEPHSAESRPVLFGEPTTLSDCQMGALSQCSTAVDSLSMASPIHPLAYSWSSSGQESDGRARVEEDDEDDWADTPEFTKSQQHRQHLWHQMTELRLAVENTYQIAKHTTDSCCGPSFSPLGSTSSQYTYYH</sequence>
<evidence type="ECO:0008006" key="4">
    <source>
        <dbReference type="Google" id="ProtNLM"/>
    </source>
</evidence>
<feature type="region of interest" description="Disordered" evidence="1">
    <location>
        <begin position="495"/>
        <end position="529"/>
    </location>
</feature>
<reference evidence="2 3" key="1">
    <citation type="journal article" date="2006" name="Science">
        <title>Phytophthora genome sequences uncover evolutionary origins and mechanisms of pathogenesis.</title>
        <authorList>
            <person name="Tyler B.M."/>
            <person name="Tripathy S."/>
            <person name="Zhang X."/>
            <person name="Dehal P."/>
            <person name="Jiang R.H."/>
            <person name="Aerts A."/>
            <person name="Arredondo F.D."/>
            <person name="Baxter L."/>
            <person name="Bensasson D."/>
            <person name="Beynon J.L."/>
            <person name="Chapman J."/>
            <person name="Damasceno C.M."/>
            <person name="Dorrance A.E."/>
            <person name="Dou D."/>
            <person name="Dickerman A.W."/>
            <person name="Dubchak I.L."/>
            <person name="Garbelotto M."/>
            <person name="Gijzen M."/>
            <person name="Gordon S.G."/>
            <person name="Govers F."/>
            <person name="Grunwald N.J."/>
            <person name="Huang W."/>
            <person name="Ivors K.L."/>
            <person name="Jones R.W."/>
            <person name="Kamoun S."/>
            <person name="Krampis K."/>
            <person name="Lamour K.H."/>
            <person name="Lee M.K."/>
            <person name="McDonald W.H."/>
            <person name="Medina M."/>
            <person name="Meijer H.J."/>
            <person name="Nordberg E.K."/>
            <person name="Maclean D.J."/>
            <person name="Ospina-Giraldo M.D."/>
            <person name="Morris P.F."/>
            <person name="Phuntumart V."/>
            <person name="Putnam N.H."/>
            <person name="Rash S."/>
            <person name="Rose J.K."/>
            <person name="Sakihama Y."/>
            <person name="Salamov A.A."/>
            <person name="Savidor A."/>
            <person name="Scheuring C.F."/>
            <person name="Smith B.M."/>
            <person name="Sobral B.W."/>
            <person name="Terry A."/>
            <person name="Torto-Alalibo T.A."/>
            <person name="Win J."/>
            <person name="Xu Z."/>
            <person name="Zhang H."/>
            <person name="Grigoriev I.V."/>
            <person name="Rokhsar D.S."/>
            <person name="Boore J.L."/>
        </authorList>
    </citation>
    <scope>NUCLEOTIDE SEQUENCE [LARGE SCALE GENOMIC DNA]</scope>
    <source>
        <strain evidence="2 3">P6497</strain>
    </source>
</reference>
<dbReference type="InParanoid" id="G4YTF3"/>